<evidence type="ECO:0000256" key="1">
    <source>
        <dbReference type="SAM" id="MobiDB-lite"/>
    </source>
</evidence>
<gene>
    <name evidence="2" type="ORF">GCM10017600_75020</name>
</gene>
<feature type="region of interest" description="Disordered" evidence="1">
    <location>
        <begin position="1"/>
        <end position="20"/>
    </location>
</feature>
<reference evidence="2" key="2">
    <citation type="submission" date="2023-01" db="EMBL/GenBank/DDBJ databases">
        <authorList>
            <person name="Sun Q."/>
            <person name="Evtushenko L."/>
        </authorList>
    </citation>
    <scope>NUCLEOTIDE SEQUENCE</scope>
    <source>
        <strain evidence="2">VKM Ac-2007</strain>
    </source>
</reference>
<sequence>MRGAAGQRFDLASDQELRNTSSVGVSHCEPAFFKIVAHGMRTITNPLRPTPRRQSESQIDIHCRVDLMQIVT</sequence>
<protein>
    <submittedName>
        <fullName evidence="2">Uncharacterized protein</fullName>
    </submittedName>
</protein>
<name>A0A9W6IAV8_9ACTN</name>
<organism evidence="2 3">
    <name type="scientific">Streptosporangium carneum</name>
    <dbReference type="NCBI Taxonomy" id="47481"/>
    <lineage>
        <taxon>Bacteria</taxon>
        <taxon>Bacillati</taxon>
        <taxon>Actinomycetota</taxon>
        <taxon>Actinomycetes</taxon>
        <taxon>Streptosporangiales</taxon>
        <taxon>Streptosporangiaceae</taxon>
        <taxon>Streptosporangium</taxon>
    </lineage>
</organism>
<evidence type="ECO:0000313" key="3">
    <source>
        <dbReference type="Proteomes" id="UP001143474"/>
    </source>
</evidence>
<dbReference type="AlphaFoldDB" id="A0A9W6IAV8"/>
<comment type="caution">
    <text evidence="2">The sequence shown here is derived from an EMBL/GenBank/DDBJ whole genome shotgun (WGS) entry which is preliminary data.</text>
</comment>
<accession>A0A9W6IAV8</accession>
<dbReference type="EMBL" id="BSEV01000028">
    <property type="protein sequence ID" value="GLK14090.1"/>
    <property type="molecule type" value="Genomic_DNA"/>
</dbReference>
<reference evidence="2" key="1">
    <citation type="journal article" date="2014" name="Int. J. Syst. Evol. Microbiol.">
        <title>Complete genome sequence of Corynebacterium casei LMG S-19264T (=DSM 44701T), isolated from a smear-ripened cheese.</title>
        <authorList>
            <consortium name="US DOE Joint Genome Institute (JGI-PGF)"/>
            <person name="Walter F."/>
            <person name="Albersmeier A."/>
            <person name="Kalinowski J."/>
            <person name="Ruckert C."/>
        </authorList>
    </citation>
    <scope>NUCLEOTIDE SEQUENCE</scope>
    <source>
        <strain evidence="2">VKM Ac-2007</strain>
    </source>
</reference>
<evidence type="ECO:0000313" key="2">
    <source>
        <dbReference type="EMBL" id="GLK14090.1"/>
    </source>
</evidence>
<keyword evidence="3" id="KW-1185">Reference proteome</keyword>
<dbReference type="Proteomes" id="UP001143474">
    <property type="component" value="Unassembled WGS sequence"/>
</dbReference>
<proteinExistence type="predicted"/>